<dbReference type="Pfam" id="PF00797">
    <property type="entry name" value="Acetyltransf_2"/>
    <property type="match status" value="1"/>
</dbReference>
<keyword evidence="4" id="KW-1185">Reference proteome</keyword>
<organism evidence="3 4">
    <name type="scientific">Amycolatopsis albispora</name>
    <dbReference type="NCBI Taxonomy" id="1804986"/>
    <lineage>
        <taxon>Bacteria</taxon>
        <taxon>Bacillati</taxon>
        <taxon>Actinomycetota</taxon>
        <taxon>Actinomycetes</taxon>
        <taxon>Pseudonocardiales</taxon>
        <taxon>Pseudonocardiaceae</taxon>
        <taxon>Amycolatopsis</taxon>
    </lineage>
</organism>
<gene>
    <name evidence="3" type="ORF">A4R43_26510</name>
</gene>
<evidence type="ECO:0000313" key="4">
    <source>
        <dbReference type="Proteomes" id="UP000250434"/>
    </source>
</evidence>
<dbReference type="PRINTS" id="PR01543">
    <property type="entry name" value="ANATRNSFRASE"/>
</dbReference>
<keyword evidence="3" id="KW-0808">Transferase</keyword>
<dbReference type="Gene3D" id="2.40.128.150">
    <property type="entry name" value="Cysteine proteinases"/>
    <property type="match status" value="1"/>
</dbReference>
<accession>A0A344LC33</accession>
<evidence type="ECO:0000256" key="2">
    <source>
        <dbReference type="RuleBase" id="RU003452"/>
    </source>
</evidence>
<sequence length="265" mass="29247">MSEWQLGDLDLDAYLARIGHARVAPSAAALRSLHEAHVRSIPFENIDVLLGPHPGLGLKVIADKLVHRRRGGYCFEHGLLFAAALELLGFEVRRRMARVRPDRPSARTHMVVLVRVAGIDHLADVGFGTGLVTPMPLVDGHEQDQNGWPHRITRDGPLWILWRRDADGWTPVHATDDLPQYPVDYEVANHYVSTHPKSPFSGQLVAMARGDRLTTRLVGTELTTEHATAPETTRTITPAELKPTLHALGIDLTDAELTTLQAALP</sequence>
<evidence type="ECO:0000256" key="1">
    <source>
        <dbReference type="ARBA" id="ARBA00006547"/>
    </source>
</evidence>
<dbReference type="Gene3D" id="3.30.2140.10">
    <property type="entry name" value="Arylamine N-acetyltransferase"/>
    <property type="match status" value="1"/>
</dbReference>
<dbReference type="GO" id="GO:0016407">
    <property type="term" value="F:acetyltransferase activity"/>
    <property type="evidence" value="ECO:0007669"/>
    <property type="project" value="InterPro"/>
</dbReference>
<dbReference type="EMBL" id="CP015163">
    <property type="protein sequence ID" value="AXB45607.1"/>
    <property type="molecule type" value="Genomic_DNA"/>
</dbReference>
<dbReference type="Proteomes" id="UP000250434">
    <property type="component" value="Chromosome"/>
</dbReference>
<dbReference type="KEGG" id="aab:A4R43_26510"/>
<protein>
    <submittedName>
        <fullName evidence="3">Arylamine N-acetyltransferase</fullName>
    </submittedName>
</protein>
<name>A0A344LC33_9PSEU</name>
<evidence type="ECO:0000313" key="3">
    <source>
        <dbReference type="EMBL" id="AXB45607.1"/>
    </source>
</evidence>
<comment type="similarity">
    <text evidence="1 2">Belongs to the arylamine N-acetyltransferase family.</text>
</comment>
<dbReference type="PANTHER" id="PTHR11786:SF0">
    <property type="entry name" value="ARYLAMINE N-ACETYLTRANSFERASE 4-RELATED"/>
    <property type="match status" value="1"/>
</dbReference>
<dbReference type="PANTHER" id="PTHR11786">
    <property type="entry name" value="N-HYDROXYARYLAMINE O-ACETYLTRANSFERASE"/>
    <property type="match status" value="1"/>
</dbReference>
<proteinExistence type="inferred from homology"/>
<dbReference type="InterPro" id="IPR038765">
    <property type="entry name" value="Papain-like_cys_pep_sf"/>
</dbReference>
<dbReference type="InterPro" id="IPR001447">
    <property type="entry name" value="Arylamine_N-AcTrfase"/>
</dbReference>
<dbReference type="AlphaFoldDB" id="A0A344LC33"/>
<reference evidence="3 4" key="1">
    <citation type="submission" date="2016-04" db="EMBL/GenBank/DDBJ databases">
        <title>Complete genome sequence and analysis of deep-sea sediment isolate, Amycolatopsis sp. WP1.</title>
        <authorList>
            <person name="Wang H."/>
            <person name="Chen S."/>
            <person name="Wu Q."/>
        </authorList>
    </citation>
    <scope>NUCLEOTIDE SEQUENCE [LARGE SCALE GENOMIC DNA]</scope>
    <source>
        <strain evidence="3 4">WP1</strain>
    </source>
</reference>
<dbReference type="OrthoDB" id="7181050at2"/>
<dbReference type="SUPFAM" id="SSF54001">
    <property type="entry name" value="Cysteine proteinases"/>
    <property type="match status" value="1"/>
</dbReference>